<evidence type="ECO:0000256" key="3">
    <source>
        <dbReference type="ARBA" id="ARBA00022884"/>
    </source>
</evidence>
<dbReference type="AlphaFoldDB" id="A0A1I4QR21"/>
<evidence type="ECO:0000313" key="10">
    <source>
        <dbReference type="EMBL" id="CAE6501463.1"/>
    </source>
</evidence>
<dbReference type="InterPro" id="IPR005825">
    <property type="entry name" value="Ribosomal_uL24_CS"/>
</dbReference>
<dbReference type="HAMAP" id="MF_01326_B">
    <property type="entry name" value="Ribosomal_uL24_B"/>
    <property type="match status" value="1"/>
</dbReference>
<keyword evidence="5 8" id="KW-0687">Ribonucleoprotein</keyword>
<dbReference type="InterPro" id="IPR008991">
    <property type="entry name" value="Translation_prot_SH3-like_sf"/>
</dbReference>
<dbReference type="GO" id="GO:0003735">
    <property type="term" value="F:structural constituent of ribosome"/>
    <property type="evidence" value="ECO:0007669"/>
    <property type="project" value="InterPro"/>
</dbReference>
<evidence type="ECO:0000256" key="7">
    <source>
        <dbReference type="ARBA" id="ARBA00058688"/>
    </source>
</evidence>
<dbReference type="InterPro" id="IPR057264">
    <property type="entry name" value="Ribosomal_uL24_C"/>
</dbReference>
<dbReference type="STRING" id="52442.SAMN05421880_11614"/>
<dbReference type="InterPro" id="IPR041988">
    <property type="entry name" value="Ribosomal_uL24_KOW"/>
</dbReference>
<accession>A0A1I4QR21</accession>
<keyword evidence="2 8" id="KW-0699">rRNA-binding</keyword>
<evidence type="ECO:0000256" key="6">
    <source>
        <dbReference type="ARBA" id="ARBA00035206"/>
    </source>
</evidence>
<keyword evidence="4 8" id="KW-0689">Ribosomal protein</keyword>
<dbReference type="PROSITE" id="PS01108">
    <property type="entry name" value="RIBOSOMAL_L24"/>
    <property type="match status" value="1"/>
</dbReference>
<evidence type="ECO:0000256" key="2">
    <source>
        <dbReference type="ARBA" id="ARBA00022730"/>
    </source>
</evidence>
<evidence type="ECO:0000256" key="5">
    <source>
        <dbReference type="ARBA" id="ARBA00023274"/>
    </source>
</evidence>
<feature type="domain" description="Large ribosomal subunit protein uL24 C-terminal" evidence="9">
    <location>
        <begin position="38"/>
        <end position="102"/>
    </location>
</feature>
<proteinExistence type="inferred from homology"/>
<dbReference type="Proteomes" id="UP000601736">
    <property type="component" value="Unassembled WGS sequence"/>
</dbReference>
<protein>
    <recommendedName>
        <fullName evidence="6 8">Large ribosomal subunit protein uL24</fullName>
    </recommendedName>
</protein>
<keyword evidence="3 8" id="KW-0694">RNA-binding</keyword>
<comment type="similarity">
    <text evidence="1 8">Belongs to the universal ribosomal protein uL24 family.</text>
</comment>
<comment type="function">
    <text evidence="7 8">One of the proteins that surrounds the polypeptide exit tunnel on the outside of the subunit.</text>
</comment>
<evidence type="ECO:0000256" key="4">
    <source>
        <dbReference type="ARBA" id="ARBA00022980"/>
    </source>
</evidence>
<evidence type="ECO:0000313" key="11">
    <source>
        <dbReference type="EMBL" id="SFM42477.1"/>
    </source>
</evidence>
<name>A0A1I4QR21_9PROT</name>
<dbReference type="GO" id="GO:0019843">
    <property type="term" value="F:rRNA binding"/>
    <property type="evidence" value="ECO:0007669"/>
    <property type="project" value="UniProtKB-UniRule"/>
</dbReference>
<dbReference type="FunFam" id="2.30.30.30:FF:000004">
    <property type="entry name" value="50S ribosomal protein L24"/>
    <property type="match status" value="1"/>
</dbReference>
<organism evidence="11 12">
    <name type="scientific">Nitrosomonas nitrosa</name>
    <dbReference type="NCBI Taxonomy" id="52442"/>
    <lineage>
        <taxon>Bacteria</taxon>
        <taxon>Pseudomonadati</taxon>
        <taxon>Pseudomonadota</taxon>
        <taxon>Betaproteobacteria</taxon>
        <taxon>Nitrosomonadales</taxon>
        <taxon>Nitrosomonadaceae</taxon>
        <taxon>Nitrosomonas</taxon>
    </lineage>
</organism>
<reference evidence="11 12" key="1">
    <citation type="submission" date="2016-10" db="EMBL/GenBank/DDBJ databases">
        <authorList>
            <person name="de Groot N.N."/>
        </authorList>
    </citation>
    <scope>NUCLEOTIDE SEQUENCE [LARGE SCALE GENOMIC DNA]</scope>
    <source>
        <strain evidence="11 12">Nm146</strain>
    </source>
</reference>
<sequence>MKKIRKGDDVVVICGKDKGKRGVVQRIESLNYVVIQGLNKVKKHVKPNPAKGTVGGITEIEKPVHISNIAIYNAATKKADRVGFKLDDGNKVRYYKSSSEPINS</sequence>
<dbReference type="CDD" id="cd06089">
    <property type="entry name" value="KOW_RPL26"/>
    <property type="match status" value="1"/>
</dbReference>
<evidence type="ECO:0000256" key="1">
    <source>
        <dbReference type="ARBA" id="ARBA00010618"/>
    </source>
</evidence>
<dbReference type="PANTHER" id="PTHR12903">
    <property type="entry name" value="MITOCHONDRIAL RIBOSOMAL PROTEIN L24"/>
    <property type="match status" value="1"/>
</dbReference>
<dbReference type="EMBL" id="CAJNAP010000012">
    <property type="protein sequence ID" value="CAE6501463.1"/>
    <property type="molecule type" value="Genomic_DNA"/>
</dbReference>
<dbReference type="RefSeq" id="WP_090669202.1">
    <property type="nucleotide sequence ID" value="NZ_CAJNAP010000012.1"/>
</dbReference>
<gene>
    <name evidence="8 10" type="primary">rplX</name>
    <name evidence="10" type="ORF">NMYAN_20082</name>
    <name evidence="11" type="ORF">SAMN05421880_11614</name>
</gene>
<dbReference type="Gene3D" id="2.30.30.30">
    <property type="match status" value="1"/>
</dbReference>
<dbReference type="Pfam" id="PF17136">
    <property type="entry name" value="ribosomal_L24"/>
    <property type="match status" value="1"/>
</dbReference>
<dbReference type="GO" id="GO:1990904">
    <property type="term" value="C:ribonucleoprotein complex"/>
    <property type="evidence" value="ECO:0007669"/>
    <property type="project" value="UniProtKB-KW"/>
</dbReference>
<dbReference type="NCBIfam" id="TIGR01079">
    <property type="entry name" value="rplX_bact"/>
    <property type="match status" value="1"/>
</dbReference>
<dbReference type="SUPFAM" id="SSF50104">
    <property type="entry name" value="Translation proteins SH3-like domain"/>
    <property type="match status" value="1"/>
</dbReference>
<dbReference type="Proteomes" id="UP000199561">
    <property type="component" value="Unassembled WGS sequence"/>
</dbReference>
<comment type="function">
    <text evidence="8">One of two assembly initiator proteins, it binds directly to the 5'-end of the 23S rRNA, where it nucleates assembly of the 50S subunit.</text>
</comment>
<dbReference type="GO" id="GO:0005840">
    <property type="term" value="C:ribosome"/>
    <property type="evidence" value="ECO:0007669"/>
    <property type="project" value="UniProtKB-KW"/>
</dbReference>
<keyword evidence="12" id="KW-1185">Reference proteome</keyword>
<comment type="subunit">
    <text evidence="8">Part of the 50S ribosomal subunit.</text>
</comment>
<dbReference type="InterPro" id="IPR014722">
    <property type="entry name" value="Rib_uL2_dom2"/>
</dbReference>
<reference evidence="10" key="2">
    <citation type="submission" date="2021-02" db="EMBL/GenBank/DDBJ databases">
        <authorList>
            <person name="Han P."/>
        </authorList>
    </citation>
    <scope>NUCLEOTIDE SEQUENCE</scope>
    <source>
        <strain evidence="10">Nitrosomonas nitrosa 18-3D</strain>
    </source>
</reference>
<evidence type="ECO:0000256" key="8">
    <source>
        <dbReference type="HAMAP-Rule" id="MF_01326"/>
    </source>
</evidence>
<dbReference type="EMBL" id="FOUF01000016">
    <property type="protein sequence ID" value="SFM42477.1"/>
    <property type="molecule type" value="Genomic_DNA"/>
</dbReference>
<evidence type="ECO:0000259" key="9">
    <source>
        <dbReference type="Pfam" id="PF17136"/>
    </source>
</evidence>
<dbReference type="GO" id="GO:0006412">
    <property type="term" value="P:translation"/>
    <property type="evidence" value="ECO:0007669"/>
    <property type="project" value="UniProtKB-UniRule"/>
</dbReference>
<dbReference type="InterPro" id="IPR003256">
    <property type="entry name" value="Ribosomal_uL24"/>
</dbReference>
<evidence type="ECO:0000313" key="12">
    <source>
        <dbReference type="Proteomes" id="UP000199561"/>
    </source>
</evidence>